<dbReference type="OrthoDB" id="6359816at2759"/>
<comment type="caution">
    <text evidence="2">The sequence shown here is derived from an EMBL/GenBank/DDBJ whole genome shotgun (WGS) entry which is preliminary data.</text>
</comment>
<organism evidence="2 3">
    <name type="scientific">Boletus reticuloceps</name>
    <dbReference type="NCBI Taxonomy" id="495285"/>
    <lineage>
        <taxon>Eukaryota</taxon>
        <taxon>Fungi</taxon>
        <taxon>Dikarya</taxon>
        <taxon>Basidiomycota</taxon>
        <taxon>Agaricomycotina</taxon>
        <taxon>Agaricomycetes</taxon>
        <taxon>Agaricomycetidae</taxon>
        <taxon>Boletales</taxon>
        <taxon>Boletineae</taxon>
        <taxon>Boletaceae</taxon>
        <taxon>Boletoideae</taxon>
        <taxon>Boletus</taxon>
    </lineage>
</organism>
<dbReference type="EMBL" id="JAGFBS010000009">
    <property type="protein sequence ID" value="KAG6377271.1"/>
    <property type="molecule type" value="Genomic_DNA"/>
</dbReference>
<name>A0A8I3AC79_9AGAM</name>
<sequence length="461" mass="50517">MSLVDSGKQQRIEEFLRKSLLGEELINTQFHLFSSRSVPSSRLTKPRALCANNVLLTKSSTYFVDLLSSDLNSSDGSLSDITDANDVPSHIQIDDYGYGSDSDLDDDDEPSPIADTEAAKAESAMGPTTAPKISIKTQPKDDDELSDDDSESASSDMFVMSPEHPRMDELIKIINAGEVVGNKIESASQTAMRLRSLGSRHVLVKDTAFQTWYTLMNYLYTDKINFEPLGLAMPAGQPCESSTNSLDEPRCSAKSMYRLACKVGLDDLREKALAHIRSNLTEHNILKELSCSLVSSHPQLLEMELDVLYAHIGSPPVVTGFPALAQRIAQKELRHGADIIVGIHTRLLKERQPLPLLSRLTSPISRPLTPPPVVPCFPPPPFIESFVIDSPPVVAEDLSEMTETVYGASSITWGSWPKAQPRDGPHVGMMCQAIEGAFDVGVEAPASHCSVDMRRKKGKKK</sequence>
<feature type="region of interest" description="Disordered" evidence="1">
    <location>
        <begin position="73"/>
        <end position="156"/>
    </location>
</feature>
<reference evidence="2" key="1">
    <citation type="submission" date="2021-03" db="EMBL/GenBank/DDBJ databases">
        <title>Evolutionary innovations through gain and loss of genes in the ectomycorrhizal Boletales.</title>
        <authorList>
            <person name="Wu G."/>
            <person name="Miyauchi S."/>
            <person name="Morin E."/>
            <person name="Yang Z.-L."/>
            <person name="Xu J."/>
            <person name="Martin F.M."/>
        </authorList>
    </citation>
    <scope>NUCLEOTIDE SEQUENCE</scope>
    <source>
        <strain evidence="2">BR01</strain>
    </source>
</reference>
<gene>
    <name evidence="2" type="ORF">JVT61DRAFT_15054</name>
</gene>
<evidence type="ECO:0000313" key="2">
    <source>
        <dbReference type="EMBL" id="KAG6377271.1"/>
    </source>
</evidence>
<evidence type="ECO:0000313" key="3">
    <source>
        <dbReference type="Proteomes" id="UP000683000"/>
    </source>
</evidence>
<evidence type="ECO:0000256" key="1">
    <source>
        <dbReference type="SAM" id="MobiDB-lite"/>
    </source>
</evidence>
<dbReference type="InterPro" id="IPR011333">
    <property type="entry name" value="SKP1/BTB/POZ_sf"/>
</dbReference>
<proteinExistence type="predicted"/>
<dbReference type="AlphaFoldDB" id="A0A8I3AC79"/>
<feature type="compositionally biased region" description="Acidic residues" evidence="1">
    <location>
        <begin position="141"/>
        <end position="151"/>
    </location>
</feature>
<keyword evidence="3" id="KW-1185">Reference proteome</keyword>
<dbReference type="CDD" id="cd14733">
    <property type="entry name" value="BACK"/>
    <property type="match status" value="1"/>
</dbReference>
<dbReference type="Gene3D" id="3.30.710.10">
    <property type="entry name" value="Potassium Channel Kv1.1, Chain A"/>
    <property type="match status" value="1"/>
</dbReference>
<protein>
    <submittedName>
        <fullName evidence="2">Uncharacterized protein</fullName>
    </submittedName>
</protein>
<dbReference type="Proteomes" id="UP000683000">
    <property type="component" value="Unassembled WGS sequence"/>
</dbReference>
<accession>A0A8I3AC79</accession>